<evidence type="ECO:0000256" key="5">
    <source>
        <dbReference type="ARBA" id="ARBA00023295"/>
    </source>
</evidence>
<dbReference type="Gene3D" id="2.60.120.260">
    <property type="entry name" value="Galactose-binding domain-like"/>
    <property type="match status" value="1"/>
</dbReference>
<dbReference type="SMART" id="SM00812">
    <property type="entry name" value="Alpha_L_fucos"/>
    <property type="match status" value="1"/>
</dbReference>
<proteinExistence type="inferred from homology"/>
<evidence type="ECO:0000256" key="1">
    <source>
        <dbReference type="ARBA" id="ARBA00007951"/>
    </source>
</evidence>
<dbReference type="GO" id="GO:0005764">
    <property type="term" value="C:lysosome"/>
    <property type="evidence" value="ECO:0007669"/>
    <property type="project" value="TreeGrafter"/>
</dbReference>
<evidence type="ECO:0000313" key="10">
    <source>
        <dbReference type="Proteomes" id="UP000596035"/>
    </source>
</evidence>
<dbReference type="PANTHER" id="PTHR10030">
    <property type="entry name" value="ALPHA-L-FUCOSIDASE"/>
    <property type="match status" value="1"/>
</dbReference>
<dbReference type="SUPFAM" id="SSF51445">
    <property type="entry name" value="(Trans)glycosidases"/>
    <property type="match status" value="1"/>
</dbReference>
<dbReference type="GO" id="GO:0016139">
    <property type="term" value="P:glycoside catabolic process"/>
    <property type="evidence" value="ECO:0007669"/>
    <property type="project" value="TreeGrafter"/>
</dbReference>
<dbReference type="InterPro" id="IPR057739">
    <property type="entry name" value="Glyco_hydro_29_N"/>
</dbReference>
<dbReference type="GO" id="GO:0006004">
    <property type="term" value="P:fucose metabolic process"/>
    <property type="evidence" value="ECO:0007669"/>
    <property type="project" value="TreeGrafter"/>
</dbReference>
<reference evidence="7" key="1">
    <citation type="journal article" date="2017" name="Genome Announc.">
        <title>High-Quality Whole-Genome Sequences of the Oligo-Mouse-Microbiota Bacterial Community.</title>
        <authorList>
            <person name="Garzetti D."/>
            <person name="Brugiroux S."/>
            <person name="Bunk B."/>
            <person name="Pukall R."/>
            <person name="McCoy K.D."/>
            <person name="Macpherson A.J."/>
            <person name="Stecher B."/>
        </authorList>
    </citation>
    <scope>NUCLEOTIDE SEQUENCE</scope>
    <source>
        <strain evidence="7">KB18</strain>
    </source>
</reference>
<keyword evidence="9" id="KW-1185">Reference proteome</keyword>
<evidence type="ECO:0000256" key="2">
    <source>
        <dbReference type="ARBA" id="ARBA00012662"/>
    </source>
</evidence>
<protein>
    <recommendedName>
        <fullName evidence="2">alpha-L-fucosidase</fullName>
        <ecNumber evidence="2">3.2.1.51</ecNumber>
    </recommendedName>
</protein>
<dbReference type="AlphaFoldDB" id="A0A1Z2XVE9"/>
<sequence>MENSRELDKRLTAVRPSPRQLAHQRLEFYGFAHFTVNTFTGREWGDGTEDPAIFNPTEFDAAQWVSALRSAGMRGLILTCKHHDGFCLWPSRYTRHSVAASPFRGGRGDIVREVSDACREGGIKFGVYLSPWDRNCSCYGAGREYDDYFVAQLTELLTGYGDIFAVWFDGACGEGPNGKRQVYDWERYYETVRRYQPGACISVCGPDIRWCGNEAGSTRESEWSVVPRRMRDTEKIAAKSQQSDNEEFRQREISASDMDLGSREILKNERDLIWYPAEVNTSLRPGWFYHPEEDDKVKSAETLFDTYLRSVGGNATLLLNVPPTPEGLFHQNDAERLRELGDRIRRAFAVDLAQDAAVSGDSLHRTITFSRETEVKYVVLQEDITKSQRIERFHISDDAGRALYSGTTVGYKKIVRLENPVRTTSLQIHIDNSRLEPVLSFIGVY</sequence>
<gene>
    <name evidence="7" type="ORF">ADH66_18220</name>
    <name evidence="8" type="ORF">I5Q82_08635</name>
</gene>
<dbReference type="KEGG" id="amur:ADH66_18220"/>
<dbReference type="EMBL" id="CP021422">
    <property type="protein sequence ID" value="ASB42413.1"/>
    <property type="molecule type" value="Genomic_DNA"/>
</dbReference>
<dbReference type="SMR" id="A0A1Z2XVE9"/>
<evidence type="ECO:0000313" key="8">
    <source>
        <dbReference type="EMBL" id="QQR31700.1"/>
    </source>
</evidence>
<evidence type="ECO:0000256" key="4">
    <source>
        <dbReference type="ARBA" id="ARBA00022801"/>
    </source>
</evidence>
<keyword evidence="4" id="KW-0378">Hydrolase</keyword>
<dbReference type="InterPro" id="IPR017853">
    <property type="entry name" value="GH"/>
</dbReference>
<evidence type="ECO:0000256" key="3">
    <source>
        <dbReference type="ARBA" id="ARBA00022729"/>
    </source>
</evidence>
<dbReference type="RefSeq" id="WP_066537884.1">
    <property type="nucleotide sequence ID" value="NZ_CP021422.1"/>
</dbReference>
<reference evidence="8 10" key="3">
    <citation type="submission" date="2020-11" db="EMBL/GenBank/DDBJ databases">
        <title>Closed and high quality bacterial genomes of the OMM12 community.</title>
        <authorList>
            <person name="Marbouty M."/>
            <person name="Lamy-Besnier Q."/>
            <person name="Debarbieux L."/>
            <person name="Koszul R."/>
        </authorList>
    </citation>
    <scope>NUCLEOTIDE SEQUENCE [LARGE SCALE GENOMIC DNA]</scope>
    <source>
        <strain evidence="8 10">KB18</strain>
    </source>
</reference>
<dbReference type="EC" id="3.2.1.51" evidence="2"/>
<accession>A0A1Z2XVE9</accession>
<evidence type="ECO:0000313" key="7">
    <source>
        <dbReference type="EMBL" id="ASB42413.1"/>
    </source>
</evidence>
<organism evidence="8 10">
    <name type="scientific">Acutalibacter muris</name>
    <dbReference type="NCBI Taxonomy" id="1796620"/>
    <lineage>
        <taxon>Bacteria</taxon>
        <taxon>Bacillati</taxon>
        <taxon>Bacillota</taxon>
        <taxon>Clostridia</taxon>
        <taxon>Eubacteriales</taxon>
        <taxon>Acutalibacteraceae</taxon>
        <taxon>Acutalibacter</taxon>
    </lineage>
</organism>
<dbReference type="Proteomes" id="UP000196710">
    <property type="component" value="Chromosome"/>
</dbReference>
<dbReference type="PANTHER" id="PTHR10030:SF37">
    <property type="entry name" value="ALPHA-L-FUCOSIDASE-RELATED"/>
    <property type="match status" value="1"/>
</dbReference>
<evidence type="ECO:0000259" key="6">
    <source>
        <dbReference type="Pfam" id="PF01120"/>
    </source>
</evidence>
<dbReference type="InterPro" id="IPR000933">
    <property type="entry name" value="Glyco_hydro_29"/>
</dbReference>
<comment type="similarity">
    <text evidence="1">Belongs to the glycosyl hydrolase 29 family.</text>
</comment>
<dbReference type="GO" id="GO:0004560">
    <property type="term" value="F:alpha-L-fucosidase activity"/>
    <property type="evidence" value="ECO:0007669"/>
    <property type="project" value="InterPro"/>
</dbReference>
<dbReference type="Pfam" id="PF01120">
    <property type="entry name" value="Alpha_L_fucos"/>
    <property type="match status" value="1"/>
</dbReference>
<evidence type="ECO:0000313" key="9">
    <source>
        <dbReference type="Proteomes" id="UP000196710"/>
    </source>
</evidence>
<dbReference type="Gene3D" id="3.20.20.80">
    <property type="entry name" value="Glycosidases"/>
    <property type="match status" value="1"/>
</dbReference>
<keyword evidence="5" id="KW-0326">Glycosidase</keyword>
<dbReference type="Proteomes" id="UP000596035">
    <property type="component" value="Chromosome"/>
</dbReference>
<name>A0A1Z2XVE9_9FIRM</name>
<keyword evidence="3" id="KW-0732">Signal</keyword>
<dbReference type="EMBL" id="CP065321">
    <property type="protein sequence ID" value="QQR31700.1"/>
    <property type="molecule type" value="Genomic_DNA"/>
</dbReference>
<feature type="domain" description="Glycoside hydrolase family 29 N-terminal" evidence="6">
    <location>
        <begin position="52"/>
        <end position="342"/>
    </location>
</feature>
<reference evidence="9" key="2">
    <citation type="submission" date="2017-05" db="EMBL/GenBank/DDBJ databases">
        <title>Improved OligoMM genomes.</title>
        <authorList>
            <person name="Garzetti D."/>
        </authorList>
    </citation>
    <scope>NUCLEOTIDE SEQUENCE [LARGE SCALE GENOMIC DNA]</scope>
    <source>
        <strain evidence="9">KB18</strain>
    </source>
</reference>